<dbReference type="Proteomes" id="UP000078446">
    <property type="component" value="Unassembled WGS sequence"/>
</dbReference>
<evidence type="ECO:0000256" key="1">
    <source>
        <dbReference type="SAM" id="Phobius"/>
    </source>
</evidence>
<evidence type="ECO:0000313" key="3">
    <source>
        <dbReference type="Proteomes" id="UP000078446"/>
    </source>
</evidence>
<organism evidence="2 3">
    <name type="scientific">Moraxella catarrhalis</name>
    <name type="common">Branhamella catarrhalis</name>
    <dbReference type="NCBI Taxonomy" id="480"/>
    <lineage>
        <taxon>Bacteria</taxon>
        <taxon>Pseudomonadati</taxon>
        <taxon>Pseudomonadota</taxon>
        <taxon>Gammaproteobacteria</taxon>
        <taxon>Moraxellales</taxon>
        <taxon>Moraxellaceae</taxon>
        <taxon>Moraxella</taxon>
    </lineage>
</organism>
<dbReference type="AlphaFoldDB" id="A0A7Z0V0I0"/>
<reference evidence="2 3" key="1">
    <citation type="journal article" date="2016" name="Genome Biol. Evol.">
        <title>Comparative Genomic Analyses of the Moraxella catarrhalis Serosensitive and Seroresistant Lineages Demonstrate Their Independent Evolution.</title>
        <authorList>
            <person name="Earl J.P."/>
            <person name="de Vries S.P."/>
            <person name="Ahmed A."/>
            <person name="Powell E."/>
            <person name="Schultz M.P."/>
            <person name="Hermans P.W."/>
            <person name="Hill D.J."/>
            <person name="Zhou Z."/>
            <person name="Constantinidou C.I."/>
            <person name="Hu F.Z."/>
            <person name="Bootsma H.J."/>
            <person name="Ehrlich G.D."/>
        </authorList>
    </citation>
    <scope>NUCLEOTIDE SEQUENCE [LARGE SCALE GENOMIC DNA]</scope>
    <source>
        <strain evidence="2 3">Z7574</strain>
    </source>
</reference>
<accession>A0A7Z0V0I0</accession>
<keyword evidence="1" id="KW-0812">Transmembrane</keyword>
<feature type="transmembrane region" description="Helical" evidence="1">
    <location>
        <begin position="15"/>
        <end position="34"/>
    </location>
</feature>
<dbReference type="EMBL" id="LXHE01000002">
    <property type="protein sequence ID" value="OAV02126.1"/>
    <property type="molecule type" value="Genomic_DNA"/>
</dbReference>
<name>A0A7Z0V0I0_MORCA</name>
<comment type="caution">
    <text evidence="2">The sequence shown here is derived from an EMBL/GenBank/DDBJ whole genome shotgun (WGS) entry which is preliminary data.</text>
</comment>
<keyword evidence="1" id="KW-0472">Membrane</keyword>
<gene>
    <name evidence="2" type="ORF">AO382_0492</name>
</gene>
<protein>
    <submittedName>
        <fullName evidence="2">Uncharacterized protein</fullName>
    </submittedName>
</protein>
<proteinExistence type="predicted"/>
<sequence length="68" mass="7532">MAMQKNKPVILQNSGVKILVGVLCVLSFVAGYFSHQSRQMNYCKSINQVPAIQSGIVICQTTDTKTYH</sequence>
<evidence type="ECO:0000313" key="2">
    <source>
        <dbReference type="EMBL" id="OAV02126.1"/>
    </source>
</evidence>
<keyword evidence="1" id="KW-1133">Transmembrane helix</keyword>